<organism evidence="2 3">
    <name type="scientific">Alectoria fallacina</name>
    <dbReference type="NCBI Taxonomy" id="1903189"/>
    <lineage>
        <taxon>Eukaryota</taxon>
        <taxon>Fungi</taxon>
        <taxon>Dikarya</taxon>
        <taxon>Ascomycota</taxon>
        <taxon>Pezizomycotina</taxon>
        <taxon>Lecanoromycetes</taxon>
        <taxon>OSLEUM clade</taxon>
        <taxon>Lecanoromycetidae</taxon>
        <taxon>Lecanorales</taxon>
        <taxon>Lecanorineae</taxon>
        <taxon>Parmeliaceae</taxon>
        <taxon>Alectoria</taxon>
    </lineage>
</organism>
<keyword evidence="1" id="KW-0472">Membrane</keyword>
<reference evidence="2" key="1">
    <citation type="submission" date="2021-03" db="EMBL/GenBank/DDBJ databases">
        <authorList>
            <person name="Tagirdzhanova G."/>
        </authorList>
    </citation>
    <scope>NUCLEOTIDE SEQUENCE</scope>
</reference>
<keyword evidence="1" id="KW-1133">Transmembrane helix</keyword>
<comment type="caution">
    <text evidence="2">The sequence shown here is derived from an EMBL/GenBank/DDBJ whole genome shotgun (WGS) entry which is preliminary data.</text>
</comment>
<dbReference type="AlphaFoldDB" id="A0A8H3IKJ9"/>
<dbReference type="EMBL" id="CAJPDR010000307">
    <property type="protein sequence ID" value="CAF9931432.1"/>
    <property type="molecule type" value="Genomic_DNA"/>
</dbReference>
<evidence type="ECO:0000313" key="3">
    <source>
        <dbReference type="Proteomes" id="UP000664203"/>
    </source>
</evidence>
<keyword evidence="3" id="KW-1185">Reference proteome</keyword>
<dbReference type="Proteomes" id="UP000664203">
    <property type="component" value="Unassembled WGS sequence"/>
</dbReference>
<gene>
    <name evidence="2" type="ORF">ALECFALPRED_005005</name>
</gene>
<sequence>MSRTHPTPIPIPTDNAAGFVANLFRSTACMKEAFHQEGGELQYLENCWSDSAVLQFIILGWIGIALKILLFVVVATFFAACIQGRRPWYVFVSFVKGMGRTVGGLCSCFELIDEEGEEETAGEVEKGLGIAREGEREGGGYFGSPKEKVLSRELERNLTDMLTLMKGLTQLKVEEREARGRQTMLARKETLGVVEEKKKQGTMSTTVNHHRRRALRFTSQMKMEGWYGMGRSTKDDLEATIRFWRKLRETVVGQKDVDRILQKVAGTAVTTGQN</sequence>
<protein>
    <submittedName>
        <fullName evidence="2">Uncharacterized protein</fullName>
    </submittedName>
</protein>
<evidence type="ECO:0000313" key="2">
    <source>
        <dbReference type="EMBL" id="CAF9931432.1"/>
    </source>
</evidence>
<proteinExistence type="predicted"/>
<name>A0A8H3IKJ9_9LECA</name>
<feature type="transmembrane region" description="Helical" evidence="1">
    <location>
        <begin position="58"/>
        <end position="82"/>
    </location>
</feature>
<accession>A0A8H3IKJ9</accession>
<keyword evidence="1" id="KW-0812">Transmembrane</keyword>
<evidence type="ECO:0000256" key="1">
    <source>
        <dbReference type="SAM" id="Phobius"/>
    </source>
</evidence>